<evidence type="ECO:0000313" key="3">
    <source>
        <dbReference type="EMBL" id="GAA4200521.1"/>
    </source>
</evidence>
<keyword evidence="4" id="KW-1185">Reference proteome</keyword>
<dbReference type="Pfam" id="PF13581">
    <property type="entry name" value="HATPase_c_2"/>
    <property type="match status" value="1"/>
</dbReference>
<evidence type="ECO:0000313" key="4">
    <source>
        <dbReference type="Proteomes" id="UP001501251"/>
    </source>
</evidence>
<feature type="domain" description="Histidine kinase/HSP90-like ATPase" evidence="2">
    <location>
        <begin position="48"/>
        <end position="146"/>
    </location>
</feature>
<dbReference type="InterPro" id="IPR050267">
    <property type="entry name" value="Anti-sigma-factor_SerPK"/>
</dbReference>
<sequence>MRSTFHGPVDPPDVPREGITVTSVGAPEEALGEVGLLVAVLRPGSASRRARAVVREVLTAEGLPGDDVADAEAVAAELAANCERHARPPYEIRVFSLAGVPAWCELVDGDPDLGWIPAVLDTSRPQVTPDPLAEHGRGLPLVRELSRGHCRAYPTTTFTTDAPAKAVAFALPTRWGTRLTCPPLPHLGRRSARLLREP</sequence>
<proteinExistence type="predicted"/>
<gene>
    <name evidence="3" type="ORF">GCM10022252_53860</name>
</gene>
<dbReference type="Proteomes" id="UP001501251">
    <property type="component" value="Unassembled WGS sequence"/>
</dbReference>
<keyword evidence="1" id="KW-0808">Transferase</keyword>
<dbReference type="PANTHER" id="PTHR35526:SF3">
    <property type="entry name" value="ANTI-SIGMA-F FACTOR RSBW"/>
    <property type="match status" value="1"/>
</dbReference>
<organism evidence="3 4">
    <name type="scientific">Streptosporangium oxazolinicum</name>
    <dbReference type="NCBI Taxonomy" id="909287"/>
    <lineage>
        <taxon>Bacteria</taxon>
        <taxon>Bacillati</taxon>
        <taxon>Actinomycetota</taxon>
        <taxon>Actinomycetes</taxon>
        <taxon>Streptosporangiales</taxon>
        <taxon>Streptosporangiaceae</taxon>
        <taxon>Streptosporangium</taxon>
    </lineage>
</organism>
<accession>A0ABP8B888</accession>
<evidence type="ECO:0000259" key="2">
    <source>
        <dbReference type="Pfam" id="PF13581"/>
    </source>
</evidence>
<reference evidence="4" key="1">
    <citation type="journal article" date="2019" name="Int. J. Syst. Evol. Microbiol.">
        <title>The Global Catalogue of Microorganisms (GCM) 10K type strain sequencing project: providing services to taxonomists for standard genome sequencing and annotation.</title>
        <authorList>
            <consortium name="The Broad Institute Genomics Platform"/>
            <consortium name="The Broad Institute Genome Sequencing Center for Infectious Disease"/>
            <person name="Wu L."/>
            <person name="Ma J."/>
        </authorList>
    </citation>
    <scope>NUCLEOTIDE SEQUENCE [LARGE SCALE GENOMIC DNA]</scope>
    <source>
        <strain evidence="4">JCM 17388</strain>
    </source>
</reference>
<evidence type="ECO:0000256" key="1">
    <source>
        <dbReference type="ARBA" id="ARBA00022527"/>
    </source>
</evidence>
<keyword evidence="1" id="KW-0723">Serine/threonine-protein kinase</keyword>
<comment type="caution">
    <text evidence="3">The sequence shown here is derived from an EMBL/GenBank/DDBJ whole genome shotgun (WGS) entry which is preliminary data.</text>
</comment>
<dbReference type="Gene3D" id="3.30.565.10">
    <property type="entry name" value="Histidine kinase-like ATPase, C-terminal domain"/>
    <property type="match status" value="1"/>
</dbReference>
<name>A0ABP8B888_9ACTN</name>
<dbReference type="InterPro" id="IPR003594">
    <property type="entry name" value="HATPase_dom"/>
</dbReference>
<protein>
    <recommendedName>
        <fullName evidence="2">Histidine kinase/HSP90-like ATPase domain-containing protein</fullName>
    </recommendedName>
</protein>
<dbReference type="PANTHER" id="PTHR35526">
    <property type="entry name" value="ANTI-SIGMA-F FACTOR RSBW-RELATED"/>
    <property type="match status" value="1"/>
</dbReference>
<dbReference type="EMBL" id="BAABAQ010000011">
    <property type="protein sequence ID" value="GAA4200521.1"/>
    <property type="molecule type" value="Genomic_DNA"/>
</dbReference>
<dbReference type="RefSeq" id="WP_344920858.1">
    <property type="nucleotide sequence ID" value="NZ_BAABAQ010000011.1"/>
</dbReference>
<keyword evidence="1" id="KW-0418">Kinase</keyword>
<dbReference type="InterPro" id="IPR036890">
    <property type="entry name" value="HATPase_C_sf"/>
</dbReference>